<evidence type="ECO:0000259" key="2">
    <source>
        <dbReference type="Pfam" id="PF00248"/>
    </source>
</evidence>
<feature type="region of interest" description="Disordered" evidence="1">
    <location>
        <begin position="300"/>
        <end position="338"/>
    </location>
</feature>
<dbReference type="PANTHER" id="PTHR43638:SF3">
    <property type="entry name" value="ALDEHYDE REDUCTASE"/>
    <property type="match status" value="1"/>
</dbReference>
<reference evidence="3 4" key="1">
    <citation type="submission" date="2018-03" db="EMBL/GenBank/DDBJ databases">
        <title>Genomic Encyclopedia of Archaeal and Bacterial Type Strains, Phase II (KMG-II): from individual species to whole genera.</title>
        <authorList>
            <person name="Goeker M."/>
        </authorList>
    </citation>
    <scope>NUCLEOTIDE SEQUENCE [LARGE SCALE GENOMIC DNA]</scope>
    <source>
        <strain evidence="3 4">DSM 45416</strain>
    </source>
</reference>
<feature type="domain" description="NADP-dependent oxidoreductase" evidence="2">
    <location>
        <begin position="33"/>
        <end position="307"/>
    </location>
</feature>
<dbReference type="AlphaFoldDB" id="A0A2T0T3G9"/>
<dbReference type="Gene3D" id="3.20.20.100">
    <property type="entry name" value="NADP-dependent oxidoreductase domain"/>
    <property type="match status" value="1"/>
</dbReference>
<dbReference type="Pfam" id="PF00248">
    <property type="entry name" value="Aldo_ket_red"/>
    <property type="match status" value="1"/>
</dbReference>
<keyword evidence="4" id="KW-1185">Reference proteome</keyword>
<evidence type="ECO:0000256" key="1">
    <source>
        <dbReference type="SAM" id="MobiDB-lite"/>
    </source>
</evidence>
<sequence>MSDGLRPTLAWRDMTTTATRSGRVPLGDRTVHRLGFGGMKLTGPRVTGPPADRGAALAVLRRAVELGVDHVDTSGLYGPHVVNDLIREALHPYPDGLVIVTRVGARRTPDGGWDEALTPGELRRSVEEDLEHLGLDALPVANLRMPGLGEPGERSLGEPLEALDRLRQEGLVRQLGVSHVTGRQVAEARGTAPLACVQNHYNLIHRTDDALVDDLARDGIAYTALEGVSYTSFFPMGEMGPAQAAALDAVARRLGAAPVQVAIAWLLARSPNVLVIPSATSVAQLEDLLAAGEVTLGPRDTEELDRVVTLGGPPPGGPPAWGGGSGPVPQPRGRHGGP</sequence>
<accession>A0A2T0T3G9</accession>
<dbReference type="InterPro" id="IPR023210">
    <property type="entry name" value="NADP_OxRdtase_dom"/>
</dbReference>
<dbReference type="SUPFAM" id="SSF51430">
    <property type="entry name" value="NAD(P)-linked oxidoreductase"/>
    <property type="match status" value="1"/>
</dbReference>
<dbReference type="InterPro" id="IPR036812">
    <property type="entry name" value="NAD(P)_OxRdtase_dom_sf"/>
</dbReference>
<protein>
    <submittedName>
        <fullName evidence="3">Aryl-alcohol dehydrogenase-like predicted oxidoreductase</fullName>
    </submittedName>
</protein>
<name>A0A2T0T3G9_9ACTN</name>
<gene>
    <name evidence="3" type="ORF">LY71_12014</name>
</gene>
<evidence type="ECO:0000313" key="3">
    <source>
        <dbReference type="EMBL" id="PRY40173.1"/>
    </source>
</evidence>
<dbReference type="EMBL" id="PVTG01000020">
    <property type="protein sequence ID" value="PRY40173.1"/>
    <property type="molecule type" value="Genomic_DNA"/>
</dbReference>
<comment type="caution">
    <text evidence="3">The sequence shown here is derived from an EMBL/GenBank/DDBJ whole genome shotgun (WGS) entry which is preliminary data.</text>
</comment>
<dbReference type="Proteomes" id="UP000239210">
    <property type="component" value="Unassembled WGS sequence"/>
</dbReference>
<dbReference type="PANTHER" id="PTHR43638">
    <property type="entry name" value="OXIDOREDUCTASE, ALDO/KETO REDUCTASE FAMILY PROTEIN"/>
    <property type="match status" value="1"/>
</dbReference>
<organism evidence="3 4">
    <name type="scientific">Geodermatophilus tzadiensis</name>
    <dbReference type="NCBI Taxonomy" id="1137988"/>
    <lineage>
        <taxon>Bacteria</taxon>
        <taxon>Bacillati</taxon>
        <taxon>Actinomycetota</taxon>
        <taxon>Actinomycetes</taxon>
        <taxon>Geodermatophilales</taxon>
        <taxon>Geodermatophilaceae</taxon>
        <taxon>Geodermatophilus</taxon>
    </lineage>
</organism>
<dbReference type="NCBIfam" id="NF007695">
    <property type="entry name" value="PRK10376.1"/>
    <property type="match status" value="1"/>
</dbReference>
<evidence type="ECO:0000313" key="4">
    <source>
        <dbReference type="Proteomes" id="UP000239210"/>
    </source>
</evidence>
<proteinExistence type="predicted"/>
<dbReference type="CDD" id="cd19088">
    <property type="entry name" value="AKR_AKR13B1"/>
    <property type="match status" value="1"/>
</dbReference>